<dbReference type="Gene3D" id="2.40.50.100">
    <property type="match status" value="1"/>
</dbReference>
<dbReference type="Pfam" id="PF25917">
    <property type="entry name" value="BSH_RND"/>
    <property type="match status" value="1"/>
</dbReference>
<evidence type="ECO:0000313" key="4">
    <source>
        <dbReference type="Proteomes" id="UP000006919"/>
    </source>
</evidence>
<evidence type="ECO:0000313" key="3">
    <source>
        <dbReference type="EMBL" id="ADU23621.1"/>
    </source>
</evidence>
<dbReference type="KEGG" id="ral:Rumal_3156"/>
<dbReference type="PANTHER" id="PTHR30469:SF33">
    <property type="entry name" value="SLR1207 PROTEIN"/>
    <property type="match status" value="1"/>
</dbReference>
<protein>
    <submittedName>
        <fullName evidence="3">Efflux transporter, RND family, MFP subunit</fullName>
    </submittedName>
</protein>
<dbReference type="EMBL" id="CP002403">
    <property type="protein sequence ID" value="ADU23621.1"/>
    <property type="molecule type" value="Genomic_DNA"/>
</dbReference>
<accession>E6UFU7</accession>
<comment type="similarity">
    <text evidence="1">Belongs to the membrane fusion protein (MFP) (TC 8.A.1) family.</text>
</comment>
<reference evidence="3 4" key="1">
    <citation type="journal article" date="2011" name="J. Bacteriol.">
        <title>Complete genome of the cellulolytic ruminal bacterium Ruminococcus albus 7.</title>
        <authorList>
            <person name="Suen G."/>
            <person name="Stevenson D.M."/>
            <person name="Bruce D.C."/>
            <person name="Chertkov O."/>
            <person name="Copeland A."/>
            <person name="Cheng J.F."/>
            <person name="Detter C."/>
            <person name="Detter J.C."/>
            <person name="Goodwin L.A."/>
            <person name="Han C.S."/>
            <person name="Hauser L.J."/>
            <person name="Ivanova N.N."/>
            <person name="Kyrpides N.C."/>
            <person name="Land M.L."/>
            <person name="Lapidus A."/>
            <person name="Lucas S."/>
            <person name="Ovchinnikova G."/>
            <person name="Pitluck S."/>
            <person name="Tapia R."/>
            <person name="Woyke T."/>
            <person name="Boyum J."/>
            <person name="Mead D."/>
            <person name="Weimer P.J."/>
        </authorList>
    </citation>
    <scope>NUCLEOTIDE SEQUENCE [LARGE SCALE GENOMIC DNA]</scope>
    <source>
        <strain evidence="4">ATCC 27210 / DSM 20455 / JCM 14654 / NCDO 2250 / 7</strain>
    </source>
</reference>
<dbReference type="AlphaFoldDB" id="E6UFU7"/>
<dbReference type="RefSeq" id="WP_013499727.1">
    <property type="nucleotide sequence ID" value="NC_014833.1"/>
</dbReference>
<evidence type="ECO:0000256" key="1">
    <source>
        <dbReference type="ARBA" id="ARBA00009477"/>
    </source>
</evidence>
<dbReference type="Gene3D" id="2.40.420.20">
    <property type="match status" value="1"/>
</dbReference>
<gene>
    <name evidence="3" type="ordered locus">Rumal_3156</name>
</gene>
<dbReference type="HOGENOM" id="CLU_018816_3_0_9"/>
<dbReference type="STRING" id="697329.Rumal_3156"/>
<organism evidence="3 4">
    <name type="scientific">Ruminococcus albus (strain ATCC 27210 / DSM 20455 / JCM 14654 / NCDO 2250 / 7)</name>
    <dbReference type="NCBI Taxonomy" id="697329"/>
    <lineage>
        <taxon>Bacteria</taxon>
        <taxon>Bacillati</taxon>
        <taxon>Bacillota</taxon>
        <taxon>Clostridia</taxon>
        <taxon>Eubacteriales</taxon>
        <taxon>Oscillospiraceae</taxon>
        <taxon>Ruminococcus</taxon>
    </lineage>
</organism>
<dbReference type="eggNOG" id="COG0845">
    <property type="taxonomic scope" value="Bacteria"/>
</dbReference>
<sequence>MMKGLADIKKFICRTLPTMVCAAAVMMTSGCYLLPDEEEAAVPPAVKASEVSYTTVTAKRKDIEKKLVSTGTVTAERQYDLSYEKQSGVILDFNVRAGDKVKKGDAICEIDTSDLDDQIAEKELYLQKAKLNVDMIWESGGTQAQIDSAYVDVQLIERELNKLRERKDGSVLRSPIDGVVSQLADVREGDNVSSGQTVATVIDTTALYIAVKPDDMSKFSVDTKVQIRINENYYDGVVFMDPAALAVYQEEVKASHDKEDKTGIAYEADTIYVRFEGDIPADALGQLADVILVLDKAENVIVISNNLIKKVDGEKVVYVLKNGEKTAVPIETGLTTGSQSEIVSGINEGDELVLK</sequence>
<dbReference type="Proteomes" id="UP000006919">
    <property type="component" value="Chromosome"/>
</dbReference>
<name>E6UFU7_RUMA7</name>
<feature type="domain" description="Multidrug resistance protein MdtA-like barrel-sandwich hybrid" evidence="2">
    <location>
        <begin position="87"/>
        <end position="203"/>
    </location>
</feature>
<dbReference type="PANTHER" id="PTHR30469">
    <property type="entry name" value="MULTIDRUG RESISTANCE PROTEIN MDTA"/>
    <property type="match status" value="1"/>
</dbReference>
<evidence type="ECO:0000259" key="2">
    <source>
        <dbReference type="Pfam" id="PF25917"/>
    </source>
</evidence>
<dbReference type="GO" id="GO:1990281">
    <property type="term" value="C:efflux pump complex"/>
    <property type="evidence" value="ECO:0007669"/>
    <property type="project" value="TreeGrafter"/>
</dbReference>
<dbReference type="OrthoDB" id="1817080at2"/>
<dbReference type="InterPro" id="IPR006143">
    <property type="entry name" value="RND_pump_MFP"/>
</dbReference>
<dbReference type="NCBIfam" id="TIGR01730">
    <property type="entry name" value="RND_mfp"/>
    <property type="match status" value="1"/>
</dbReference>
<dbReference type="InterPro" id="IPR058625">
    <property type="entry name" value="MdtA-like_BSH"/>
</dbReference>
<dbReference type="SUPFAM" id="SSF111369">
    <property type="entry name" value="HlyD-like secretion proteins"/>
    <property type="match status" value="1"/>
</dbReference>
<dbReference type="PROSITE" id="PS51257">
    <property type="entry name" value="PROKAR_LIPOPROTEIN"/>
    <property type="match status" value="1"/>
</dbReference>
<proteinExistence type="inferred from homology"/>
<dbReference type="GO" id="GO:0015562">
    <property type="term" value="F:efflux transmembrane transporter activity"/>
    <property type="evidence" value="ECO:0007669"/>
    <property type="project" value="TreeGrafter"/>
</dbReference>